<keyword evidence="3" id="KW-0472">Membrane</keyword>
<dbReference type="GO" id="GO:0052621">
    <property type="term" value="F:diguanylate cyclase activity"/>
    <property type="evidence" value="ECO:0007669"/>
    <property type="project" value="UniProtKB-EC"/>
</dbReference>
<dbReference type="GeneID" id="56480340"/>
<dbReference type="AlphaFoldDB" id="A0A0C6P8C9"/>
<dbReference type="PANTHER" id="PTHR45138">
    <property type="entry name" value="REGULATORY COMPONENTS OF SENSORY TRANSDUCTION SYSTEM"/>
    <property type="match status" value="1"/>
</dbReference>
<dbReference type="EC" id="2.7.7.65" evidence="1"/>
<feature type="transmembrane region" description="Helical" evidence="3">
    <location>
        <begin position="152"/>
        <end position="174"/>
    </location>
</feature>
<gene>
    <name evidence="5" type="ORF">BN112_2452</name>
</gene>
<sequence length="387" mass="41261">MNVDLTTLYLLATGTLIASAGMMLWEYRANPGRGRALGLFAAGFATLALGCVAALYRRDLPGVWGSALANLIMIGAYLLVLQGVGALRGSRHGAFGAAVLAVMAAVWALSDPAEMDATWSHVSAAPIALINAMTALSMWRNPAMRPFPARRMVIAMTGLHALIYAGRALVLPWLVREHGLPVQALAGKFTIYEGVLYSVILPMALLRLLREEIHGELLRESQTDYLTRLGNRRWFFEEGARLLKHRPAGSSPLAVLAFDLDQFKAINDMYGHQTGDEVLQAFARAAQDVIGPRAVLARIGGEEFAALLRGDDALKAQALGEAVAGRFTQAVAGRLAHISLPVTVSIGLARIEPGDATLAASLMAADRAMYRAKSLGGNRLEIAAGAA</sequence>
<proteinExistence type="predicted"/>
<feature type="transmembrane region" description="Helical" evidence="3">
    <location>
        <begin position="122"/>
        <end position="140"/>
    </location>
</feature>
<dbReference type="NCBIfam" id="TIGR00254">
    <property type="entry name" value="GGDEF"/>
    <property type="match status" value="1"/>
</dbReference>
<dbReference type="InterPro" id="IPR050469">
    <property type="entry name" value="Diguanylate_Cyclase"/>
</dbReference>
<dbReference type="HOGENOM" id="CLU_000445_11_1_4"/>
<comment type="catalytic activity">
    <reaction evidence="2">
        <text>2 GTP = 3',3'-c-di-GMP + 2 diphosphate</text>
        <dbReference type="Rhea" id="RHEA:24898"/>
        <dbReference type="ChEBI" id="CHEBI:33019"/>
        <dbReference type="ChEBI" id="CHEBI:37565"/>
        <dbReference type="ChEBI" id="CHEBI:58805"/>
        <dbReference type="EC" id="2.7.7.65"/>
    </reaction>
</comment>
<evidence type="ECO:0000313" key="6">
    <source>
        <dbReference type="Proteomes" id="UP000007564"/>
    </source>
</evidence>
<dbReference type="RefSeq" id="WP_003808665.1">
    <property type="nucleotide sequence ID" value="NC_019382.1"/>
</dbReference>
<protein>
    <recommendedName>
        <fullName evidence="1">diguanylate cyclase</fullName>
        <ecNumber evidence="1">2.7.7.65</ecNumber>
    </recommendedName>
</protein>
<keyword evidence="3" id="KW-1133">Transmembrane helix</keyword>
<dbReference type="Gene3D" id="3.30.70.270">
    <property type="match status" value="1"/>
</dbReference>
<feature type="transmembrane region" description="Helical" evidence="3">
    <location>
        <begin position="6"/>
        <end position="25"/>
    </location>
</feature>
<dbReference type="OrthoDB" id="9813903at2"/>
<dbReference type="CDD" id="cd01949">
    <property type="entry name" value="GGDEF"/>
    <property type="match status" value="1"/>
</dbReference>
<dbReference type="Pfam" id="PF00990">
    <property type="entry name" value="GGDEF"/>
    <property type="match status" value="1"/>
</dbReference>
<feature type="domain" description="GGDEF" evidence="4">
    <location>
        <begin position="251"/>
        <end position="385"/>
    </location>
</feature>
<name>A0A0C6P8C9_BORBO</name>
<dbReference type="Proteomes" id="UP000007564">
    <property type="component" value="Chromosome"/>
</dbReference>
<evidence type="ECO:0000313" key="5">
    <source>
        <dbReference type="EMBL" id="CCJ54369.1"/>
    </source>
</evidence>
<organism evidence="5 6">
    <name type="scientific">Bordetella bronchiseptica 253</name>
    <dbReference type="NCBI Taxonomy" id="568707"/>
    <lineage>
        <taxon>Bacteria</taxon>
        <taxon>Pseudomonadati</taxon>
        <taxon>Pseudomonadota</taxon>
        <taxon>Betaproteobacteria</taxon>
        <taxon>Burkholderiales</taxon>
        <taxon>Alcaligenaceae</taxon>
        <taxon>Bordetella</taxon>
    </lineage>
</organism>
<dbReference type="InterPro" id="IPR000160">
    <property type="entry name" value="GGDEF_dom"/>
</dbReference>
<reference evidence="5 6" key="1">
    <citation type="journal article" date="2012" name="BMC Genomics">
        <title>Comparative genomics of the classical Bordetella subspecies: the evolution and exchange of virulence-associated diversity amongst closely related pathogens.</title>
        <authorList>
            <person name="Park J."/>
            <person name="Zhang Y."/>
            <person name="Buboltz A.M."/>
            <person name="Zhang X."/>
            <person name="Schuster S.C."/>
            <person name="Ahuja U."/>
            <person name="Liu M."/>
            <person name="Miller J.F."/>
            <person name="Sebaihia M."/>
            <person name="Bentley S.D."/>
            <person name="Parkhill J."/>
            <person name="Harvill E.T."/>
        </authorList>
    </citation>
    <scope>NUCLEOTIDE SEQUENCE [LARGE SCALE GENOMIC DNA]</scope>
    <source>
        <strain evidence="5 6">253</strain>
    </source>
</reference>
<evidence type="ECO:0000259" key="4">
    <source>
        <dbReference type="PROSITE" id="PS50887"/>
    </source>
</evidence>
<dbReference type="EMBL" id="HE965806">
    <property type="protein sequence ID" value="CCJ54369.1"/>
    <property type="molecule type" value="Genomic_DNA"/>
</dbReference>
<dbReference type="GO" id="GO:0043709">
    <property type="term" value="P:cell adhesion involved in single-species biofilm formation"/>
    <property type="evidence" value="ECO:0007669"/>
    <property type="project" value="TreeGrafter"/>
</dbReference>
<feature type="transmembrane region" description="Helical" evidence="3">
    <location>
        <begin position="189"/>
        <end position="209"/>
    </location>
</feature>
<dbReference type="GO" id="GO:0005886">
    <property type="term" value="C:plasma membrane"/>
    <property type="evidence" value="ECO:0007669"/>
    <property type="project" value="TreeGrafter"/>
</dbReference>
<dbReference type="KEGG" id="bbh:BN112_2452"/>
<feature type="transmembrane region" description="Helical" evidence="3">
    <location>
        <begin position="37"/>
        <end position="56"/>
    </location>
</feature>
<dbReference type="SUPFAM" id="SSF55073">
    <property type="entry name" value="Nucleotide cyclase"/>
    <property type="match status" value="1"/>
</dbReference>
<feature type="transmembrane region" description="Helical" evidence="3">
    <location>
        <begin position="62"/>
        <end position="81"/>
    </location>
</feature>
<dbReference type="GO" id="GO:1902201">
    <property type="term" value="P:negative regulation of bacterial-type flagellum-dependent cell motility"/>
    <property type="evidence" value="ECO:0007669"/>
    <property type="project" value="TreeGrafter"/>
</dbReference>
<evidence type="ECO:0000256" key="2">
    <source>
        <dbReference type="ARBA" id="ARBA00034247"/>
    </source>
</evidence>
<dbReference type="InterPro" id="IPR029787">
    <property type="entry name" value="Nucleotide_cyclase"/>
</dbReference>
<dbReference type="InterPro" id="IPR043128">
    <property type="entry name" value="Rev_trsase/Diguanyl_cyclase"/>
</dbReference>
<accession>A0A0C6P8C9</accession>
<keyword evidence="3" id="KW-0812">Transmembrane</keyword>
<dbReference type="PROSITE" id="PS50887">
    <property type="entry name" value="GGDEF"/>
    <property type="match status" value="1"/>
</dbReference>
<evidence type="ECO:0000256" key="3">
    <source>
        <dbReference type="SAM" id="Phobius"/>
    </source>
</evidence>
<evidence type="ECO:0000256" key="1">
    <source>
        <dbReference type="ARBA" id="ARBA00012528"/>
    </source>
</evidence>
<dbReference type="PANTHER" id="PTHR45138:SF9">
    <property type="entry name" value="DIGUANYLATE CYCLASE DGCM-RELATED"/>
    <property type="match status" value="1"/>
</dbReference>
<feature type="transmembrane region" description="Helical" evidence="3">
    <location>
        <begin position="93"/>
        <end position="110"/>
    </location>
</feature>
<dbReference type="SMART" id="SM00267">
    <property type="entry name" value="GGDEF"/>
    <property type="match status" value="1"/>
</dbReference>